<keyword evidence="4" id="KW-1185">Reference proteome</keyword>
<gene>
    <name evidence="3" type="ORF">SAMN05444580_103102</name>
</gene>
<feature type="signal peptide" evidence="1">
    <location>
        <begin position="1"/>
        <end position="41"/>
    </location>
</feature>
<dbReference type="PROSITE" id="PS51318">
    <property type="entry name" value="TAT"/>
    <property type="match status" value="1"/>
</dbReference>
<sequence>MTTLISAQGGVRRRLTAIGGAVAALFLAAFAALMMPAAAHADPNVISYSNDSGATWGGMDKIPALEGELIPGGEAVSTFWAKNTTAQGGTLQVYLGNWTMNAPEVQAYVRAEINDISGTVVDLVNDVAEPGTELESIHLSPGQSAKVMLVVGMPESAGNESQDASIDPDFALDFEVDAAPAVTTTTVTGPATANTSAGIELTATVAPADATGTVQFKDGTTNLGTPVTLVNGVAKVTQIFETAGAHSITAVYSGDATNATSTSAAHVVTVTVTGGGNGSSGSLDLGSLDSGSLSNLFGS</sequence>
<protein>
    <submittedName>
        <fullName evidence="3">Ig-like domain (Group 3)</fullName>
    </submittedName>
</protein>
<dbReference type="Pfam" id="PF16640">
    <property type="entry name" value="Big_3_5"/>
    <property type="match status" value="1"/>
</dbReference>
<accession>A0A1G6SE21</accession>
<evidence type="ECO:0000313" key="4">
    <source>
        <dbReference type="Proteomes" id="UP000199417"/>
    </source>
</evidence>
<evidence type="ECO:0000259" key="2">
    <source>
        <dbReference type="Pfam" id="PF16640"/>
    </source>
</evidence>
<feature type="chain" id="PRO_5011574288" evidence="1">
    <location>
        <begin position="42"/>
        <end position="299"/>
    </location>
</feature>
<dbReference type="EMBL" id="FNAB01000003">
    <property type="protein sequence ID" value="SDD14911.1"/>
    <property type="molecule type" value="Genomic_DNA"/>
</dbReference>
<reference evidence="3 4" key="1">
    <citation type="submission" date="2016-10" db="EMBL/GenBank/DDBJ databases">
        <authorList>
            <person name="de Groot N.N."/>
        </authorList>
    </citation>
    <scope>NUCLEOTIDE SEQUENCE [LARGE SCALE GENOMIC DNA]</scope>
    <source>
        <strain evidence="3 4">JCM 11308</strain>
    </source>
</reference>
<evidence type="ECO:0000313" key="3">
    <source>
        <dbReference type="EMBL" id="SDD14911.1"/>
    </source>
</evidence>
<evidence type="ECO:0000256" key="1">
    <source>
        <dbReference type="SAM" id="SignalP"/>
    </source>
</evidence>
<dbReference type="InterPro" id="IPR006311">
    <property type="entry name" value="TAT_signal"/>
</dbReference>
<dbReference type="Proteomes" id="UP000199417">
    <property type="component" value="Unassembled WGS sequence"/>
</dbReference>
<keyword evidence="1" id="KW-0732">Signal</keyword>
<dbReference type="Gene3D" id="2.60.40.10">
    <property type="entry name" value="Immunoglobulins"/>
    <property type="match status" value="1"/>
</dbReference>
<name>A0A1G6SE21_9NOCA</name>
<dbReference type="GO" id="GO:0005975">
    <property type="term" value="P:carbohydrate metabolic process"/>
    <property type="evidence" value="ECO:0007669"/>
    <property type="project" value="UniProtKB-ARBA"/>
</dbReference>
<organism evidence="3 4">
    <name type="scientific">Rhodococcus tukisamuensis</name>
    <dbReference type="NCBI Taxonomy" id="168276"/>
    <lineage>
        <taxon>Bacteria</taxon>
        <taxon>Bacillati</taxon>
        <taxon>Actinomycetota</taxon>
        <taxon>Actinomycetes</taxon>
        <taxon>Mycobacteriales</taxon>
        <taxon>Nocardiaceae</taxon>
        <taxon>Rhodococcus</taxon>
    </lineage>
</organism>
<proteinExistence type="predicted"/>
<dbReference type="InterPro" id="IPR032109">
    <property type="entry name" value="Big_3_5"/>
</dbReference>
<dbReference type="AlphaFoldDB" id="A0A1G6SE21"/>
<dbReference type="RefSeq" id="WP_072843417.1">
    <property type="nucleotide sequence ID" value="NZ_FNAB01000003.1"/>
</dbReference>
<dbReference type="InterPro" id="IPR013783">
    <property type="entry name" value="Ig-like_fold"/>
</dbReference>
<feature type="domain" description="Bacterial Ig-like" evidence="2">
    <location>
        <begin position="188"/>
        <end position="271"/>
    </location>
</feature>